<keyword evidence="2" id="KW-1185">Reference proteome</keyword>
<dbReference type="InterPro" id="IPR016024">
    <property type="entry name" value="ARM-type_fold"/>
</dbReference>
<dbReference type="SMART" id="SM00567">
    <property type="entry name" value="EZ_HEAT"/>
    <property type="match status" value="2"/>
</dbReference>
<organism evidence="1 2">
    <name type="scientific">Heminiphilus faecis</name>
    <dbReference type="NCBI Taxonomy" id="2601703"/>
    <lineage>
        <taxon>Bacteria</taxon>
        <taxon>Pseudomonadati</taxon>
        <taxon>Bacteroidota</taxon>
        <taxon>Bacteroidia</taxon>
        <taxon>Bacteroidales</taxon>
        <taxon>Muribaculaceae</taxon>
        <taxon>Heminiphilus</taxon>
    </lineage>
</organism>
<dbReference type="Gene3D" id="1.25.10.10">
    <property type="entry name" value="Leucine-rich Repeat Variant"/>
    <property type="match status" value="1"/>
</dbReference>
<comment type="caution">
    <text evidence="1">The sequence shown here is derived from an EMBL/GenBank/DDBJ whole genome shotgun (WGS) entry which is preliminary data.</text>
</comment>
<evidence type="ECO:0008006" key="3">
    <source>
        <dbReference type="Google" id="ProtNLM"/>
    </source>
</evidence>
<evidence type="ECO:0000313" key="1">
    <source>
        <dbReference type="EMBL" id="MEY8244300.1"/>
    </source>
</evidence>
<evidence type="ECO:0000313" key="2">
    <source>
        <dbReference type="Proteomes" id="UP001565200"/>
    </source>
</evidence>
<dbReference type="InterPro" id="IPR004155">
    <property type="entry name" value="PBS_lyase_HEAT"/>
</dbReference>
<dbReference type="RefSeq" id="WP_235897980.1">
    <property type="nucleotide sequence ID" value="NZ_JBCLPP010000003.1"/>
</dbReference>
<sequence>MALSSLCLGIQAQTIVKPAAKITRTSFAVITDTPTWQACADELQNYADVLAEEELPTFIVHHNWKSPEEVKKAIKNLHKKHNLEGVVLVGDIPVPMIRKAQHMTSAFKMDEEKYPFVDSSVPSDRFYDDFNLKFDFLKKDPEKPTFFYYELAADSPQQIKCDIYSARVKPVKNGEDPHKQIKKFFNKAVKEHQSGNKLDQFFSYTGEGSYSNSLTAWTQEALTIRQQMPGTFDSPTAPGRARFMRYNFSEYPKEDVMSMLRRDDLDLSIFHEHGMPERQYLSGTPEVEYADDAINLIKESMRDMARRCNGDSAKLADFSRKYTDMGFDSSWWAGYDKPEMIKADSLSDLRRGLVLADITETAPNSRMVIFDACYNGDFREPDNIAARYIFSDGKCVATFANSVNVLQDKQANELLGLLWLGSRVGHWAQETNILESHIIGDPTFRFAPSSDDIDITEILSRPYNENAELELLGTTHPDVRSLALHRLWRHGYKGLSPILLEIYRTSPVAMERYTAMSLLEKLGDANFDQILAEAINDPNEFIRRKAANWMGRVGHDEYVPVLVDAYFADNQSARVAFNIEMILRAFSDEAVDKALDGKSGELASKLRKAYAYRAESDATVLDKNANKTWRIAFTNSLRNNNIHASLPEYIALMEDSAEDEDVRIAMIKALAWYDKSYRRNEIMAACDRLRKSSGSSKAIKDEARRTYFRLK</sequence>
<gene>
    <name evidence="1" type="ORF">AAK873_01555</name>
</gene>
<dbReference type="InterPro" id="IPR011989">
    <property type="entry name" value="ARM-like"/>
</dbReference>
<proteinExistence type="predicted"/>
<dbReference type="SUPFAM" id="SSF48371">
    <property type="entry name" value="ARM repeat"/>
    <property type="match status" value="1"/>
</dbReference>
<dbReference type="Proteomes" id="UP001565200">
    <property type="component" value="Unassembled WGS sequence"/>
</dbReference>
<name>A0ABV4CUT8_9BACT</name>
<accession>A0ABV4CUT8</accession>
<protein>
    <recommendedName>
        <fullName evidence="3">HEAT repeat domain-containing protein</fullName>
    </recommendedName>
</protein>
<reference evidence="1 2" key="1">
    <citation type="submission" date="2024-03" db="EMBL/GenBank/DDBJ databases">
        <title>Mouse gut bacterial collection (mGBC) of GemPharmatech.</title>
        <authorList>
            <person name="He Y."/>
            <person name="Dong L."/>
            <person name="Wu D."/>
            <person name="Gao X."/>
            <person name="Lin Z."/>
        </authorList>
    </citation>
    <scope>NUCLEOTIDE SEQUENCE [LARGE SCALE GENOMIC DNA]</scope>
    <source>
        <strain evidence="1 2">54-13</strain>
    </source>
</reference>
<dbReference type="EMBL" id="JBCLPP010000003">
    <property type="protein sequence ID" value="MEY8244300.1"/>
    <property type="molecule type" value="Genomic_DNA"/>
</dbReference>